<dbReference type="AlphaFoldDB" id="A0A1X0S7E8"/>
<organism evidence="2 3">
    <name type="scientific">Rhizopus microsporus</name>
    <dbReference type="NCBI Taxonomy" id="58291"/>
    <lineage>
        <taxon>Eukaryota</taxon>
        <taxon>Fungi</taxon>
        <taxon>Fungi incertae sedis</taxon>
        <taxon>Mucoromycota</taxon>
        <taxon>Mucoromycotina</taxon>
        <taxon>Mucoromycetes</taxon>
        <taxon>Mucorales</taxon>
        <taxon>Mucorineae</taxon>
        <taxon>Rhizopodaceae</taxon>
        <taxon>Rhizopus</taxon>
    </lineage>
</organism>
<sequence length="105" mass="11708">MATSTLPKTTFPPDSELPPPAKAARPTATKPLPSQAATAYAFIPPSSNQDFKYLYVPVLCSDYDACSHALDIHYPGRHLIALLIHNDYESEFRSQLNCSCRLRWV</sequence>
<reference evidence="2 3" key="1">
    <citation type="journal article" date="2016" name="Proc. Natl. Acad. Sci. U.S.A.">
        <title>Lipid metabolic changes in an early divergent fungus govern the establishment of a mutualistic symbiosis with endobacteria.</title>
        <authorList>
            <person name="Lastovetsky O.A."/>
            <person name="Gaspar M.L."/>
            <person name="Mondo S.J."/>
            <person name="LaButti K.M."/>
            <person name="Sandor L."/>
            <person name="Grigoriev I.V."/>
            <person name="Henry S.A."/>
            <person name="Pawlowska T.E."/>
        </authorList>
    </citation>
    <scope>NUCLEOTIDE SEQUENCE [LARGE SCALE GENOMIC DNA]</scope>
    <source>
        <strain evidence="2 3">ATCC 11559</strain>
    </source>
</reference>
<evidence type="ECO:0000256" key="1">
    <source>
        <dbReference type="SAM" id="MobiDB-lite"/>
    </source>
</evidence>
<evidence type="ECO:0000313" key="2">
    <source>
        <dbReference type="EMBL" id="ORE20195.1"/>
    </source>
</evidence>
<feature type="region of interest" description="Disordered" evidence="1">
    <location>
        <begin position="1"/>
        <end position="32"/>
    </location>
</feature>
<dbReference type="Proteomes" id="UP000242381">
    <property type="component" value="Unassembled WGS sequence"/>
</dbReference>
<accession>A0A1X0S7E8</accession>
<evidence type="ECO:0000313" key="3">
    <source>
        <dbReference type="Proteomes" id="UP000242381"/>
    </source>
</evidence>
<gene>
    <name evidence="2" type="ORF">BCV71DRAFT_281404</name>
</gene>
<proteinExistence type="predicted"/>
<dbReference type="EMBL" id="KV921298">
    <property type="protein sequence ID" value="ORE20195.1"/>
    <property type="molecule type" value="Genomic_DNA"/>
</dbReference>
<protein>
    <submittedName>
        <fullName evidence="2">Uncharacterized protein</fullName>
    </submittedName>
</protein>
<name>A0A1X0S7E8_RHIZD</name>
<feature type="compositionally biased region" description="Low complexity" evidence="1">
    <location>
        <begin position="22"/>
        <end position="32"/>
    </location>
</feature>